<reference evidence="2 3" key="1">
    <citation type="submission" date="2015-09" db="EMBL/GenBank/DDBJ databases">
        <authorList>
            <consortium name="Pathogen Informatics"/>
        </authorList>
    </citation>
    <scope>NUCLEOTIDE SEQUENCE [LARGE SCALE GENOMIC DNA]</scope>
    <source>
        <strain evidence="2 3">2789STDY5608854</strain>
    </source>
</reference>
<feature type="compositionally biased region" description="Low complexity" evidence="1">
    <location>
        <begin position="211"/>
        <end position="230"/>
    </location>
</feature>
<accession>A0A174K3H6</accession>
<feature type="region of interest" description="Disordered" evidence="1">
    <location>
        <begin position="78"/>
        <end position="104"/>
    </location>
</feature>
<evidence type="ECO:0000313" key="2">
    <source>
        <dbReference type="EMBL" id="CUP06572.1"/>
    </source>
</evidence>
<evidence type="ECO:0000313" key="3">
    <source>
        <dbReference type="Proteomes" id="UP000095746"/>
    </source>
</evidence>
<organism evidence="2 3">
    <name type="scientific">Flavonifractor plautii</name>
    <name type="common">Fusobacterium plautii</name>
    <dbReference type="NCBI Taxonomy" id="292800"/>
    <lineage>
        <taxon>Bacteria</taxon>
        <taxon>Bacillati</taxon>
        <taxon>Bacillota</taxon>
        <taxon>Clostridia</taxon>
        <taxon>Eubacteriales</taxon>
        <taxon>Oscillospiraceae</taxon>
        <taxon>Flavonifractor</taxon>
    </lineage>
</organism>
<gene>
    <name evidence="2" type="ORF">ERS852411_02623</name>
</gene>
<dbReference type="AlphaFoldDB" id="A0A174K3H6"/>
<proteinExistence type="predicted"/>
<protein>
    <submittedName>
        <fullName evidence="2">Uncharacterized protein</fullName>
    </submittedName>
</protein>
<dbReference type="EMBL" id="CYZT01000247">
    <property type="protein sequence ID" value="CUP06572.1"/>
    <property type="molecule type" value="Genomic_DNA"/>
</dbReference>
<feature type="region of interest" description="Disordered" evidence="1">
    <location>
        <begin position="1"/>
        <end position="31"/>
    </location>
</feature>
<feature type="region of interest" description="Disordered" evidence="1">
    <location>
        <begin position="194"/>
        <end position="230"/>
    </location>
</feature>
<evidence type="ECO:0000256" key="1">
    <source>
        <dbReference type="SAM" id="MobiDB-lite"/>
    </source>
</evidence>
<sequence length="230" mass="22454">MGVGRPGELLKVQHGEGGVGDGLAKDGPGLRPEGGLQLGLGAVGVDEGEVDAHALHRDGEEVIGTAVDGGGAHHMFPAGDNVKDGVKGSRLTGGGQHGRGSPLQGADLGRHVVIRGVLEAGVEVAALLQVEEGSHLLAGGVAEGGGLDDGDVAGLTIPGGIPGVEALGADALLTHGQDLPFLFQVECYATPPPGPCQEAGGVGLGSGSSGGTSVPSVSSSPSGPSCWTRR</sequence>
<dbReference type="Proteomes" id="UP000095746">
    <property type="component" value="Unassembled WGS sequence"/>
</dbReference>
<name>A0A174K3H6_FLAPL</name>
<feature type="compositionally biased region" description="Gly residues" evidence="1">
    <location>
        <begin position="200"/>
        <end position="210"/>
    </location>
</feature>